<dbReference type="GO" id="GO:0030837">
    <property type="term" value="P:negative regulation of actin filament polymerization"/>
    <property type="evidence" value="ECO:0007669"/>
    <property type="project" value="InterPro"/>
</dbReference>
<dbReference type="FunFam" id="1.25.40.20:FF:000017">
    <property type="entry name" value="KN motif and ankyrin repeat domain-containing protein 1"/>
    <property type="match status" value="1"/>
</dbReference>
<feature type="region of interest" description="Disordered" evidence="6">
    <location>
        <begin position="419"/>
        <end position="447"/>
    </location>
</feature>
<feature type="region of interest" description="Disordered" evidence="6">
    <location>
        <begin position="1340"/>
        <end position="1475"/>
    </location>
</feature>
<feature type="compositionally biased region" description="Gly residues" evidence="6">
    <location>
        <begin position="938"/>
        <end position="949"/>
    </location>
</feature>
<feature type="compositionally biased region" description="Polar residues" evidence="6">
    <location>
        <begin position="833"/>
        <end position="845"/>
    </location>
</feature>
<evidence type="ECO:0000256" key="6">
    <source>
        <dbReference type="SAM" id="MobiDB-lite"/>
    </source>
</evidence>
<feature type="compositionally biased region" description="Polar residues" evidence="6">
    <location>
        <begin position="1025"/>
        <end position="1034"/>
    </location>
</feature>
<proteinExistence type="predicted"/>
<dbReference type="SUPFAM" id="SSF48403">
    <property type="entry name" value="Ankyrin repeat"/>
    <property type="match status" value="1"/>
</dbReference>
<sequence>MATKVTLVSGTAEVKRRERIDERMQGGIESVPAAQPVSYVDGKCNCCPYGYHIDLDFLNFCKNVADGSTLSNLKRIQRTKRKLRKSMEVMLHQQHGGHGDYATATLSLAPTPPPDVVHSTEASRLINMVQYEQSATHQVLRDIDSSVNATLASIHTVQQGKEPGRGQRYMSSDSEDGYSYSPVSPASASSLNSHPQQQRYHAFASAQAPAPPPRRSSLHHSHHSNGDESSHFATSLSTSGRTDSLSSLSSVSTVSSEQVGGGQYTSHASGMLNSQPLEMATAQMRRSEFRPTTSATAMTSERLAATMATHFPQGEQDGRESPSSPMSPDTTIGKASLAAIREAMAVSLQRMRDLEEQVKAIPILQVRISVLKEEKRLLALQLKAKSSGTSASVRSVGVGEDRVDSSSVSPQAFAYPTASSPFAPLASSPRSPMVKSPPPTMPKPSRVKTVGVGEHSVIEPYLLQPHLPTGFTITDNQVENEIRTSIYEKEMVFGSLDRRLGSFNQRRGQQLSASEDILDTGAQGSPVQSTHFTINQIQRSAPKSMTRSVGVGEGNVHDTSLQIHEKELRTVIIGGSGGPVGKRNVGVEVRPTMRSVGVSYCCDDAKPQTRTIGVNVTYDMTNMHTSLDFKGEEELRLALRGVLQRNVRSVSTMCDFRPALTHTGVQHESFSNVSVGCGGEDCRVDVDIRQPVVQRSMGVTVKPDTANRTVGTEKGWALDMGTNTPSPEVYNKASNTENRRTGTVSTNTEQGLRRKTATQTDVRVFQSTDQLRSMGSNTIPSPTANSSSNTITPVTNHRGVNTKAPDLVMENFDLNIAFDQKASNTPREFRDISVNTSSRDSQLSLSKVECVDVAGEQVEGQPESPKRPLSMQEQILQRGASQASAFLGSTSSSGSPSPTSPGGKSALQDDASMSRTVTETVYTSPVTSRQVWSSQSGSGSGSGSSGGGSSFQTQVIRSSSGGGGGLLTSLDSDSSGGGGGGGGGFSRSTVTRTITSRGGSGGNFSSEGGQLLSGDFDTGDTSGGVSRSTVTKTITSRSGGLGSGGVVGGGRTGETKITKTVTTSGGEGGSSTTTKLMTGPAFDEIDDEYTARKRAEMRGDLSGGSSYLERFGLGNMSHLGTVTTETFDTVTSETPQSHSLETDGGEEVSSTSLEVREGTASLQSAAVEPTPSGRVVMMGGRGGTEVVMGGGGGTDQVDSNSFSSTSSSSLLSSGQPDVVTETVVVKRSAPATSRPLKHRHSDGGRYSRDLAMEVQGAFSGRRVGSVEDFMPDDMRRLMNIEATGSGGKSRKSDKSSKNSRTVTTKKISQDGSAVIVTKTITNPDGTVTTTTTTDLDVDEMIPQGQGMGKLSTGRFDLSKLTDDDDSMMDSGTGDSQGSAEGLEGKGIKESGYYDSSSMKTVTQSSSMPGFDFESMGSLERRQLKSIMKKSKSDSANPKRGITFAESVVGGSEEADTESDDDSTTSFEEGSYDGREGDIIYQCRDDEAIAEGAPGATMYDQNIRETSIEAVRRSQDSYELSEEMQKSCEVLASYLVDSTTIQTKELNANLAVVQQEWFRVSSHKLSSVHQVEDYLSSIKEISSRLLEYIVNLVDTNGNAAIHYCVSHGNFDIAGLLLDTEVCDVSRPNKAGYTPSMLAALSYVQNDDHRDIIRRLFAADDINAIAERTGQTALMLATSQCREDMVYLLLEAGADCNMQDFDGSTALMCACEHGHAAIAQMLLAQPGCDANLMDNENSTALSIAMEADHKDIGVILYKHVNFVKPASPGFQKKRKGPSSPTPRNLVH</sequence>
<feature type="compositionally biased region" description="Low complexity" evidence="6">
    <location>
        <begin position="1199"/>
        <end position="1213"/>
    </location>
</feature>
<keyword evidence="1" id="KW-0597">Phosphoprotein</keyword>
<dbReference type="EMBL" id="JBAMIC010000011">
    <property type="protein sequence ID" value="KAK7099697.1"/>
    <property type="molecule type" value="Genomic_DNA"/>
</dbReference>
<feature type="region of interest" description="Disordered" evidence="6">
    <location>
        <begin position="1191"/>
        <end position="1215"/>
    </location>
</feature>
<feature type="compositionally biased region" description="Polar residues" evidence="6">
    <location>
        <begin position="738"/>
        <end position="750"/>
    </location>
</feature>
<dbReference type="PANTHER" id="PTHR24168:SF21">
    <property type="entry name" value="KANK, ISOFORM D"/>
    <property type="match status" value="1"/>
</dbReference>
<dbReference type="Proteomes" id="UP001374579">
    <property type="component" value="Unassembled WGS sequence"/>
</dbReference>
<feature type="compositionally biased region" description="Low complexity" evidence="6">
    <location>
        <begin position="234"/>
        <end position="258"/>
    </location>
</feature>
<feature type="compositionally biased region" description="Polar residues" evidence="6">
    <location>
        <begin position="871"/>
        <end position="884"/>
    </location>
</feature>
<evidence type="ECO:0000256" key="4">
    <source>
        <dbReference type="ARBA" id="ARBA00023054"/>
    </source>
</evidence>
<feature type="compositionally biased region" description="Gly residues" evidence="6">
    <location>
        <begin position="1039"/>
        <end position="1052"/>
    </location>
</feature>
<feature type="region of interest" description="Disordered" evidence="6">
    <location>
        <begin position="738"/>
        <end position="758"/>
    </location>
</feature>
<gene>
    <name evidence="7" type="ORF">V1264_022773</name>
</gene>
<keyword evidence="2" id="KW-0677">Repeat</keyword>
<feature type="compositionally biased region" description="Low complexity" evidence="6">
    <location>
        <begin position="419"/>
        <end position="432"/>
    </location>
</feature>
<feature type="compositionally biased region" description="Polar residues" evidence="6">
    <location>
        <begin position="321"/>
        <end position="330"/>
    </location>
</feature>
<dbReference type="InterPro" id="IPR047184">
    <property type="entry name" value="KANK1-4"/>
</dbReference>
<dbReference type="SMART" id="SM00248">
    <property type="entry name" value="ANK"/>
    <property type="match status" value="4"/>
</dbReference>
<reference evidence="7 8" key="1">
    <citation type="submission" date="2024-02" db="EMBL/GenBank/DDBJ databases">
        <title>Chromosome-scale genome assembly of the rough periwinkle Littorina saxatilis.</title>
        <authorList>
            <person name="De Jode A."/>
            <person name="Faria R."/>
            <person name="Formenti G."/>
            <person name="Sims Y."/>
            <person name="Smith T.P."/>
            <person name="Tracey A."/>
            <person name="Wood J.M.D."/>
            <person name="Zagrodzka Z.B."/>
            <person name="Johannesson K."/>
            <person name="Butlin R.K."/>
            <person name="Leder E.H."/>
        </authorList>
    </citation>
    <scope>NUCLEOTIDE SEQUENCE [LARGE SCALE GENOMIC DNA]</scope>
    <source>
        <strain evidence="7">Snail1</strain>
        <tissue evidence="7">Muscle</tissue>
    </source>
</reference>
<feature type="compositionally biased region" description="Acidic residues" evidence="6">
    <location>
        <begin position="1452"/>
        <end position="1462"/>
    </location>
</feature>
<feature type="region of interest" description="Disordered" evidence="6">
    <location>
        <begin position="1766"/>
        <end position="1785"/>
    </location>
</feature>
<protein>
    <submittedName>
        <fullName evidence="7">Uncharacterized protein</fullName>
    </submittedName>
</protein>
<feature type="region of interest" description="Disordered" evidence="6">
    <location>
        <begin position="824"/>
        <end position="1078"/>
    </location>
</feature>
<feature type="repeat" description="ANK" evidence="5">
    <location>
        <begin position="1700"/>
        <end position="1733"/>
    </location>
</feature>
<evidence type="ECO:0000256" key="3">
    <source>
        <dbReference type="ARBA" id="ARBA00023043"/>
    </source>
</evidence>
<dbReference type="InterPro" id="IPR002110">
    <property type="entry name" value="Ankyrin_rpt"/>
</dbReference>
<feature type="compositionally biased region" description="Low complexity" evidence="6">
    <location>
        <begin position="178"/>
        <end position="190"/>
    </location>
</feature>
<dbReference type="PROSITE" id="PS50297">
    <property type="entry name" value="ANK_REP_REGION"/>
    <property type="match status" value="1"/>
</dbReference>
<dbReference type="Pfam" id="PF12796">
    <property type="entry name" value="Ank_2"/>
    <property type="match status" value="2"/>
</dbReference>
<dbReference type="InterPro" id="IPR021939">
    <property type="entry name" value="KN_motif"/>
</dbReference>
<dbReference type="GO" id="GO:0005856">
    <property type="term" value="C:cytoskeleton"/>
    <property type="evidence" value="ECO:0007669"/>
    <property type="project" value="TreeGrafter"/>
</dbReference>
<dbReference type="InterPro" id="IPR036770">
    <property type="entry name" value="Ankyrin_rpt-contain_sf"/>
</dbReference>
<dbReference type="Pfam" id="PF12075">
    <property type="entry name" value="KN_motif"/>
    <property type="match status" value="1"/>
</dbReference>
<organism evidence="7 8">
    <name type="scientific">Littorina saxatilis</name>
    <dbReference type="NCBI Taxonomy" id="31220"/>
    <lineage>
        <taxon>Eukaryota</taxon>
        <taxon>Metazoa</taxon>
        <taxon>Spiralia</taxon>
        <taxon>Lophotrochozoa</taxon>
        <taxon>Mollusca</taxon>
        <taxon>Gastropoda</taxon>
        <taxon>Caenogastropoda</taxon>
        <taxon>Littorinimorpha</taxon>
        <taxon>Littorinoidea</taxon>
        <taxon>Littorinidae</taxon>
        <taxon>Littorina</taxon>
    </lineage>
</organism>
<dbReference type="Gene3D" id="1.25.40.20">
    <property type="entry name" value="Ankyrin repeat-containing domain"/>
    <property type="match status" value="1"/>
</dbReference>
<feature type="region of interest" description="Disordered" evidence="6">
    <location>
        <begin position="1281"/>
        <end position="1306"/>
    </location>
</feature>
<feature type="compositionally biased region" description="Low complexity" evidence="6">
    <location>
        <begin position="888"/>
        <end position="903"/>
    </location>
</feature>
<dbReference type="PANTHER" id="PTHR24168">
    <property type="entry name" value="KN MOTIF AND ANKYRIN REPEAT DOMAIN-CONTAINING"/>
    <property type="match status" value="1"/>
</dbReference>
<feature type="region of interest" description="Disordered" evidence="6">
    <location>
        <begin position="312"/>
        <end position="331"/>
    </location>
</feature>
<name>A0AAN9B6C1_9CAEN</name>
<evidence type="ECO:0000313" key="8">
    <source>
        <dbReference type="Proteomes" id="UP001374579"/>
    </source>
</evidence>
<evidence type="ECO:0000313" key="7">
    <source>
        <dbReference type="EMBL" id="KAK7099697.1"/>
    </source>
</evidence>
<feature type="region of interest" description="Disordered" evidence="6">
    <location>
        <begin position="772"/>
        <end position="799"/>
    </location>
</feature>
<evidence type="ECO:0000256" key="5">
    <source>
        <dbReference type="PROSITE-ProRule" id="PRU00023"/>
    </source>
</evidence>
<feature type="repeat" description="ANK" evidence="5">
    <location>
        <begin position="1667"/>
        <end position="1699"/>
    </location>
</feature>
<feature type="region of interest" description="Disordered" evidence="6">
    <location>
        <begin position="156"/>
        <end position="271"/>
    </location>
</feature>
<feature type="compositionally biased region" description="Low complexity" evidence="6">
    <location>
        <begin position="1395"/>
        <end position="1407"/>
    </location>
</feature>
<evidence type="ECO:0000256" key="1">
    <source>
        <dbReference type="ARBA" id="ARBA00022553"/>
    </source>
</evidence>
<dbReference type="GO" id="GO:0005737">
    <property type="term" value="C:cytoplasm"/>
    <property type="evidence" value="ECO:0007669"/>
    <property type="project" value="TreeGrafter"/>
</dbReference>
<feature type="compositionally biased region" description="Low complexity" evidence="6">
    <location>
        <begin position="986"/>
        <end position="1024"/>
    </location>
</feature>
<comment type="caution">
    <text evidence="7">The sequence shown here is derived from an EMBL/GenBank/DDBJ whole genome shotgun (WGS) entry which is preliminary data.</text>
</comment>
<keyword evidence="3 5" id="KW-0040">ANK repeat</keyword>
<accession>A0AAN9B6C1</accession>
<keyword evidence="8" id="KW-1185">Reference proteome</keyword>
<keyword evidence="4" id="KW-0175">Coiled coil</keyword>
<feature type="compositionally biased region" description="Polar residues" evidence="6">
    <location>
        <begin position="911"/>
        <end position="932"/>
    </location>
</feature>
<evidence type="ECO:0000256" key="2">
    <source>
        <dbReference type="ARBA" id="ARBA00022737"/>
    </source>
</evidence>
<dbReference type="PROSITE" id="PS50088">
    <property type="entry name" value="ANK_REPEAT"/>
    <property type="match status" value="2"/>
</dbReference>
<feature type="compositionally biased region" description="Gly residues" evidence="6">
    <location>
        <begin position="975"/>
        <end position="985"/>
    </location>
</feature>
<feature type="compositionally biased region" description="Low complexity" evidence="6">
    <location>
        <begin position="1058"/>
        <end position="1074"/>
    </location>
</feature>